<keyword evidence="1" id="KW-1185">Reference proteome</keyword>
<dbReference type="OrthoDB" id="912426at2759"/>
<accession>A0A8M8V3H5</accession>
<dbReference type="PANTHER" id="PTHR32278">
    <property type="entry name" value="F-BOX DOMAIN-CONTAINING PROTEIN"/>
    <property type="match status" value="1"/>
</dbReference>
<name>A0A8M8V3H5_SESIN</name>
<gene>
    <name evidence="2" type="primary">LOC110012729</name>
</gene>
<dbReference type="PANTHER" id="PTHR32278:SF130">
    <property type="entry name" value="F-BOX DOMAIN-CONTAINING PROTEIN"/>
    <property type="match status" value="1"/>
</dbReference>
<dbReference type="RefSeq" id="XP_020553122.1">
    <property type="nucleotide sequence ID" value="XM_020697463.1"/>
</dbReference>
<dbReference type="Proteomes" id="UP000504604">
    <property type="component" value="Linkage group LG10"/>
</dbReference>
<sequence>MDWSFCLEKTTGKKCCIVGARDLKISLTDSPQNWKWRFDADSRFSEVAEFRSVLRLGIRAKIKARMLQPRTVYAACLVVKIGGGCSLQSAKAMIRFVNDESVRDVAKGARTVYLQLVKETKGGNVVQRVVGGWRSKWRTSTLAKEMTERWRHHCWIQEMEDWPRR</sequence>
<evidence type="ECO:0000313" key="1">
    <source>
        <dbReference type="Proteomes" id="UP000504604"/>
    </source>
</evidence>
<evidence type="ECO:0000313" key="2">
    <source>
        <dbReference type="RefSeq" id="XP_020553122.1"/>
    </source>
</evidence>
<organism evidence="1 2">
    <name type="scientific">Sesamum indicum</name>
    <name type="common">Oriental sesame</name>
    <name type="synonym">Sesamum orientale</name>
    <dbReference type="NCBI Taxonomy" id="4182"/>
    <lineage>
        <taxon>Eukaryota</taxon>
        <taxon>Viridiplantae</taxon>
        <taxon>Streptophyta</taxon>
        <taxon>Embryophyta</taxon>
        <taxon>Tracheophyta</taxon>
        <taxon>Spermatophyta</taxon>
        <taxon>Magnoliopsida</taxon>
        <taxon>eudicotyledons</taxon>
        <taxon>Gunneridae</taxon>
        <taxon>Pentapetalae</taxon>
        <taxon>asterids</taxon>
        <taxon>lamiids</taxon>
        <taxon>Lamiales</taxon>
        <taxon>Pedaliaceae</taxon>
        <taxon>Sesamum</taxon>
    </lineage>
</organism>
<proteinExistence type="predicted"/>
<reference evidence="2" key="1">
    <citation type="submission" date="2025-08" db="UniProtKB">
        <authorList>
            <consortium name="RefSeq"/>
        </authorList>
    </citation>
    <scope>IDENTIFICATION</scope>
</reference>
<dbReference type="GeneID" id="110012729"/>
<dbReference type="KEGG" id="sind:110012729"/>
<dbReference type="AlphaFoldDB" id="A0A8M8V3H5"/>
<dbReference type="InterPro" id="IPR025886">
    <property type="entry name" value="PP2-like"/>
</dbReference>
<dbReference type="Pfam" id="PF14299">
    <property type="entry name" value="PP2"/>
    <property type="match status" value="1"/>
</dbReference>
<protein>
    <submittedName>
        <fullName evidence="2">F-box protein PP2-B8</fullName>
    </submittedName>
</protein>